<reference evidence="2 3" key="1">
    <citation type="submission" date="2016-02" db="EMBL/GenBank/DDBJ databases">
        <title>Genome analysis of coral dinoflagellate symbionts highlights evolutionary adaptations to a symbiotic lifestyle.</title>
        <authorList>
            <person name="Aranda M."/>
            <person name="Li Y."/>
            <person name="Liew Y.J."/>
            <person name="Baumgarten S."/>
            <person name="Simakov O."/>
            <person name="Wilson M."/>
            <person name="Piel J."/>
            <person name="Ashoor H."/>
            <person name="Bougouffa S."/>
            <person name="Bajic V.B."/>
            <person name="Ryu T."/>
            <person name="Ravasi T."/>
            <person name="Bayer T."/>
            <person name="Micklem G."/>
            <person name="Kim H."/>
            <person name="Bhak J."/>
            <person name="Lajeunesse T.C."/>
            <person name="Voolstra C.R."/>
        </authorList>
    </citation>
    <scope>NUCLEOTIDE SEQUENCE [LARGE SCALE GENOMIC DNA]</scope>
    <source>
        <strain evidence="2 3">CCMP2467</strain>
    </source>
</reference>
<sequence>MLSCTSPWLLAALLSKLSAADSCGGVPAPQDQDFVEGGEETLGRKFIRCAAALDDAGGHRSILPSTLVFRRPPDLSSPSSHGRPACSFGLHLKAAEALQACDPACLVAPDVLDSCARAIAHPEPRRVHFAHACPPCGGKLGKRFEREASVVASSGVVTVIHGCFRCSARACPLYGRLIWANFVSRDNVREWLDGPSGVWPGSHRDVRMLSPNFGVTNSWHEQFSLRMLKQHASWTSEAQVLGLDAVFPRAAPRMLEKAWLKLQLRKRWPKICADPFVLSEPFAIQFAKCKDQYDRCMARASRARSLAAGRQPTLIVIDGNQKMTRPACCQFSIQQVEGTNLHHYQDCGETRVFKGRNLLQETSAAAASKSTRQAARGGASASEQATLFGCGTCAAYRQRRGFEDVDTDACGDVVTCRTSKMPRRLNRRSGGWLVLSPSASCSDGCPTTPTCVFRPFRFIVDRFHYEGHTDKWCRDNCSPTLPPHEETLENVSTSSCEILFQWFSQYKHAFRHMSRLVGHFFVTELVDMHNSAQAARKRPAPGVR</sequence>
<feature type="chain" id="PRO_5012503149" evidence="1">
    <location>
        <begin position="21"/>
        <end position="544"/>
    </location>
</feature>
<accession>A0A1Q9D567</accession>
<dbReference type="OrthoDB" id="414764at2759"/>
<evidence type="ECO:0000256" key="1">
    <source>
        <dbReference type="SAM" id="SignalP"/>
    </source>
</evidence>
<organism evidence="2 3">
    <name type="scientific">Symbiodinium microadriaticum</name>
    <name type="common">Dinoflagellate</name>
    <name type="synonym">Zooxanthella microadriatica</name>
    <dbReference type="NCBI Taxonomy" id="2951"/>
    <lineage>
        <taxon>Eukaryota</taxon>
        <taxon>Sar</taxon>
        <taxon>Alveolata</taxon>
        <taxon>Dinophyceae</taxon>
        <taxon>Suessiales</taxon>
        <taxon>Symbiodiniaceae</taxon>
        <taxon>Symbiodinium</taxon>
    </lineage>
</organism>
<keyword evidence="3" id="KW-1185">Reference proteome</keyword>
<dbReference type="EMBL" id="LSRX01000717">
    <property type="protein sequence ID" value="OLP90315.1"/>
    <property type="molecule type" value="Genomic_DNA"/>
</dbReference>
<dbReference type="AlphaFoldDB" id="A0A1Q9D567"/>
<gene>
    <name evidence="2" type="ORF">AK812_SmicGene28114</name>
</gene>
<feature type="signal peptide" evidence="1">
    <location>
        <begin position="1"/>
        <end position="20"/>
    </location>
</feature>
<evidence type="ECO:0000313" key="3">
    <source>
        <dbReference type="Proteomes" id="UP000186817"/>
    </source>
</evidence>
<name>A0A1Q9D567_SYMMI</name>
<protein>
    <submittedName>
        <fullName evidence="2">Uncharacterized protein</fullName>
    </submittedName>
</protein>
<evidence type="ECO:0000313" key="2">
    <source>
        <dbReference type="EMBL" id="OLP90315.1"/>
    </source>
</evidence>
<dbReference type="Proteomes" id="UP000186817">
    <property type="component" value="Unassembled WGS sequence"/>
</dbReference>
<keyword evidence="1" id="KW-0732">Signal</keyword>
<proteinExistence type="predicted"/>
<comment type="caution">
    <text evidence="2">The sequence shown here is derived from an EMBL/GenBank/DDBJ whole genome shotgun (WGS) entry which is preliminary data.</text>
</comment>